<evidence type="ECO:0000313" key="7">
    <source>
        <dbReference type="Proteomes" id="UP000218327"/>
    </source>
</evidence>
<dbReference type="GO" id="GO:0004672">
    <property type="term" value="F:protein kinase activity"/>
    <property type="evidence" value="ECO:0007669"/>
    <property type="project" value="InterPro"/>
</dbReference>
<evidence type="ECO:0000256" key="4">
    <source>
        <dbReference type="SAM" id="MobiDB-lite"/>
    </source>
</evidence>
<dbReference type="PROSITE" id="PS00108">
    <property type="entry name" value="PROTEIN_KINASE_ST"/>
    <property type="match status" value="1"/>
</dbReference>
<reference evidence="7" key="1">
    <citation type="submission" date="2017-08" db="EMBL/GenBank/DDBJ databases">
        <title>A dynamic microbial community with high functional redundancy inhabits the cold, oxic subseafloor aquifer.</title>
        <authorList>
            <person name="Tully B.J."/>
            <person name="Wheat C.G."/>
            <person name="Glazer B.T."/>
            <person name="Huber J.A."/>
        </authorList>
    </citation>
    <scope>NUCLEOTIDE SEQUENCE [LARGE SCALE GENOMIC DNA]</scope>
</reference>
<dbReference type="InterPro" id="IPR051043">
    <property type="entry name" value="Sulfatase_Mod_Factor_Kinase"/>
</dbReference>
<dbReference type="CDD" id="cd14014">
    <property type="entry name" value="STKc_PknB_like"/>
    <property type="match status" value="1"/>
</dbReference>
<dbReference type="Proteomes" id="UP000218327">
    <property type="component" value="Unassembled WGS sequence"/>
</dbReference>
<protein>
    <recommendedName>
        <fullName evidence="5">Protein kinase domain-containing protein</fullName>
    </recommendedName>
</protein>
<feature type="region of interest" description="Disordered" evidence="4">
    <location>
        <begin position="332"/>
        <end position="368"/>
    </location>
</feature>
<dbReference type="InterPro" id="IPR000719">
    <property type="entry name" value="Prot_kinase_dom"/>
</dbReference>
<dbReference type="EMBL" id="NVVJ01000009">
    <property type="protein sequence ID" value="PCJ26896.1"/>
    <property type="molecule type" value="Genomic_DNA"/>
</dbReference>
<organism evidence="6 7">
    <name type="scientific">SAR86 cluster bacterium</name>
    <dbReference type="NCBI Taxonomy" id="2030880"/>
    <lineage>
        <taxon>Bacteria</taxon>
        <taxon>Pseudomonadati</taxon>
        <taxon>Pseudomonadota</taxon>
        <taxon>Gammaproteobacteria</taxon>
        <taxon>SAR86 cluster</taxon>
    </lineage>
</organism>
<dbReference type="InterPro" id="IPR017441">
    <property type="entry name" value="Protein_kinase_ATP_BS"/>
</dbReference>
<evidence type="ECO:0000259" key="5">
    <source>
        <dbReference type="PROSITE" id="PS50011"/>
    </source>
</evidence>
<dbReference type="SUPFAM" id="SSF56436">
    <property type="entry name" value="C-type lectin-like"/>
    <property type="match status" value="1"/>
</dbReference>
<dbReference type="InterPro" id="IPR011009">
    <property type="entry name" value="Kinase-like_dom_sf"/>
</dbReference>
<gene>
    <name evidence="6" type="ORF">COA96_04510</name>
</gene>
<keyword evidence="2 3" id="KW-0067">ATP-binding</keyword>
<keyword evidence="1 3" id="KW-0547">Nucleotide-binding</keyword>
<dbReference type="InterPro" id="IPR042095">
    <property type="entry name" value="SUMF_sf"/>
</dbReference>
<dbReference type="PROSITE" id="PS00107">
    <property type="entry name" value="PROTEIN_KINASE_ATP"/>
    <property type="match status" value="1"/>
</dbReference>
<dbReference type="InterPro" id="IPR008271">
    <property type="entry name" value="Ser/Thr_kinase_AS"/>
</dbReference>
<evidence type="ECO:0000313" key="6">
    <source>
        <dbReference type="EMBL" id="PCJ26896.1"/>
    </source>
</evidence>
<evidence type="ECO:0000256" key="1">
    <source>
        <dbReference type="ARBA" id="ARBA00022741"/>
    </source>
</evidence>
<feature type="binding site" evidence="3">
    <location>
        <position position="46"/>
    </location>
    <ligand>
        <name>ATP</name>
        <dbReference type="ChEBI" id="CHEBI:30616"/>
    </ligand>
</feature>
<dbReference type="SMART" id="SM00220">
    <property type="entry name" value="S_TKc"/>
    <property type="match status" value="1"/>
</dbReference>
<feature type="domain" description="Protein kinase" evidence="5">
    <location>
        <begin position="17"/>
        <end position="293"/>
    </location>
</feature>
<dbReference type="AlphaFoldDB" id="A0A2A5B7A8"/>
<accession>A0A2A5B7A8</accession>
<dbReference type="Pfam" id="PF00069">
    <property type="entry name" value="Pkinase"/>
    <property type="match status" value="1"/>
</dbReference>
<dbReference type="Pfam" id="PF03781">
    <property type="entry name" value="FGE-sulfatase"/>
    <property type="match status" value="1"/>
</dbReference>
<dbReference type="GO" id="GO:0005524">
    <property type="term" value="F:ATP binding"/>
    <property type="evidence" value="ECO:0007669"/>
    <property type="project" value="UniProtKB-UniRule"/>
</dbReference>
<sequence>MSDHPNALPSGFHIQEYELVRTLGSGGFAITYLAFDNNMDRGSAIKEYLPRNLSKRELDNTVVANSIEAQEEFDWGLERFLEEARTLAKFDHPNIVKVYRSFSAHGTGYIVMEYAEGDTFSEYLERKGTLSEAELKKIVLPILQGLEKVHAADFLHRDIKPLNIIIRDTDDSAVLIDFGSARQAIGEKDKHLTALVSGGYAPIEQYSSRGNQGPWTDIYALGALCYRALSGEDPYAATDRIKNDPLVPISTRCKGKVSTEFLKAIDWALTVDEQERPQNVNEWIRAINGEELTTVISKSTTDSSNKLKKTIVAAVVLVAVIGIGAMVMRTGSPADDQSDLPDNPAATLEPAASTEEQTELADATSAIDTDTLSDDDLINEAIAEFAAYQIQRAAGDATSLQLEPEMILISQGGFEMGDTLGDGDSDEGPVRSVNFEQNFYLSKYEVTYLDYARFADDTQRDLPQTSNFGVENKPAINVSWNDAVAYAQWLGTQTNQSYRLPTEAEWEYAAKSGSNTNYPWGNDIQTDRANCDTCKVDNSEDGTVKIGSYAANLGGLYDMHGNVWEWVQDCAHDGYVGAPENGAAWQTDPDCSRVLRGGAWNSTPYQLRSSYRNWRPASESANTIGFRLVREN</sequence>
<dbReference type="PANTHER" id="PTHR23150:SF35">
    <property type="entry name" value="BLL6746 PROTEIN"/>
    <property type="match status" value="1"/>
</dbReference>
<comment type="caution">
    <text evidence="6">The sequence shown here is derived from an EMBL/GenBank/DDBJ whole genome shotgun (WGS) entry which is preliminary data.</text>
</comment>
<dbReference type="PANTHER" id="PTHR23150">
    <property type="entry name" value="SULFATASE MODIFYING FACTOR 1, 2"/>
    <property type="match status" value="1"/>
</dbReference>
<dbReference type="Gene3D" id="3.90.1580.10">
    <property type="entry name" value="paralog of FGE (formylglycine-generating enzyme)"/>
    <property type="match status" value="1"/>
</dbReference>
<dbReference type="InterPro" id="IPR005532">
    <property type="entry name" value="SUMF_dom"/>
</dbReference>
<dbReference type="SUPFAM" id="SSF56112">
    <property type="entry name" value="Protein kinase-like (PK-like)"/>
    <property type="match status" value="1"/>
</dbReference>
<evidence type="ECO:0000256" key="2">
    <source>
        <dbReference type="ARBA" id="ARBA00022840"/>
    </source>
</evidence>
<evidence type="ECO:0000256" key="3">
    <source>
        <dbReference type="PROSITE-ProRule" id="PRU10141"/>
    </source>
</evidence>
<proteinExistence type="predicted"/>
<name>A0A2A5B7A8_9GAMM</name>
<dbReference type="InterPro" id="IPR016187">
    <property type="entry name" value="CTDL_fold"/>
</dbReference>
<dbReference type="GO" id="GO:0120147">
    <property type="term" value="F:formylglycine-generating oxidase activity"/>
    <property type="evidence" value="ECO:0007669"/>
    <property type="project" value="TreeGrafter"/>
</dbReference>
<dbReference type="PROSITE" id="PS50011">
    <property type="entry name" value="PROTEIN_KINASE_DOM"/>
    <property type="match status" value="1"/>
</dbReference>
<dbReference type="Gene3D" id="1.10.510.10">
    <property type="entry name" value="Transferase(Phosphotransferase) domain 1"/>
    <property type="match status" value="1"/>
</dbReference>